<evidence type="ECO:0000313" key="5">
    <source>
        <dbReference type="EMBL" id="MFB9823073.1"/>
    </source>
</evidence>
<dbReference type="Gene3D" id="3.50.50.60">
    <property type="entry name" value="FAD/NAD(P)-binding domain"/>
    <property type="match status" value="1"/>
</dbReference>
<keyword evidence="1" id="KW-0285">Flavoprotein</keyword>
<feature type="domain" description="FAD dependent oxidoreductase" evidence="4">
    <location>
        <begin position="5"/>
        <end position="36"/>
    </location>
</feature>
<feature type="compositionally biased region" description="Basic and acidic residues" evidence="3">
    <location>
        <begin position="102"/>
        <end position="111"/>
    </location>
</feature>
<gene>
    <name evidence="5" type="ORF">ACFFOL_02565</name>
</gene>
<sequence>MTDHDVAVVGGGPAGASTAVFLARSGLDTVVYDRGRSSIGRCAHLENYLGFPAGIDVETFYALAHDHIETAGGTLVDDMVESVERIDGDGDGGDDDNDGDRDDSNCDRAGDEANGFRVTPQEGDPITATRVVAAARYDGEFLRGLDDEDAMFETHDHDGETHRHFARDYADDEGATPVEGLYVASPSPETDAQAIAAAGRGAMVARRVLADVRIADGWWPEAAEGVDWVRREAELTSEWAERERWVEWFDEHHAEHAPVDVDSERFRRVREAYLDEGRSPYLPDDEIEARAASGHRTLAGHLDPEAVVDAHDAADLLDAIDDGTIRAYLDGRDHDGAAIATSTDASAETGE</sequence>
<evidence type="ECO:0000256" key="1">
    <source>
        <dbReference type="ARBA" id="ARBA00022630"/>
    </source>
</evidence>
<dbReference type="Proteomes" id="UP001589595">
    <property type="component" value="Unassembled WGS sequence"/>
</dbReference>
<dbReference type="PANTHER" id="PTHR48105">
    <property type="entry name" value="THIOREDOXIN REDUCTASE 1-RELATED-RELATED"/>
    <property type="match status" value="1"/>
</dbReference>
<reference evidence="5" key="1">
    <citation type="submission" date="2024-09" db="EMBL/GenBank/DDBJ databases">
        <authorList>
            <person name="Sun Q."/>
        </authorList>
    </citation>
    <scope>NUCLEOTIDE SEQUENCE [LARGE SCALE GENOMIC DNA]</scope>
    <source>
        <strain evidence="5">JCM 31273</strain>
    </source>
</reference>
<evidence type="ECO:0000259" key="4">
    <source>
        <dbReference type="Pfam" id="PF01266"/>
    </source>
</evidence>
<dbReference type="GeneID" id="67209360"/>
<proteinExistence type="predicted"/>
<evidence type="ECO:0000313" key="6">
    <source>
        <dbReference type="Proteomes" id="UP001589595"/>
    </source>
</evidence>
<accession>A0ABD5MGW8</accession>
<name>A0ABD5MGW8_9EURY</name>
<feature type="compositionally biased region" description="Acidic residues" evidence="3">
    <location>
        <begin position="89"/>
        <end position="101"/>
    </location>
</feature>
<evidence type="ECO:0000256" key="3">
    <source>
        <dbReference type="SAM" id="MobiDB-lite"/>
    </source>
</evidence>
<dbReference type="RefSeq" id="WP_222922143.1">
    <property type="nucleotide sequence ID" value="NZ_CP082286.1"/>
</dbReference>
<keyword evidence="6" id="KW-1185">Reference proteome</keyword>
<dbReference type="InterPro" id="IPR050097">
    <property type="entry name" value="Ferredoxin-NADP_redctase_2"/>
</dbReference>
<keyword evidence="2" id="KW-0560">Oxidoreductase</keyword>
<dbReference type="InterPro" id="IPR006076">
    <property type="entry name" value="FAD-dep_OxRdtase"/>
</dbReference>
<dbReference type="Pfam" id="PF01266">
    <property type="entry name" value="DAO"/>
    <property type="match status" value="1"/>
</dbReference>
<feature type="region of interest" description="Disordered" evidence="3">
    <location>
        <begin position="84"/>
        <end position="122"/>
    </location>
</feature>
<dbReference type="PRINTS" id="PR00469">
    <property type="entry name" value="PNDRDTASEII"/>
</dbReference>
<dbReference type="AlphaFoldDB" id="A0ABD5MGW8"/>
<protein>
    <submittedName>
        <fullName evidence="5">FAD-dependent oxidoreductase</fullName>
    </submittedName>
</protein>
<evidence type="ECO:0000256" key="2">
    <source>
        <dbReference type="ARBA" id="ARBA00023002"/>
    </source>
</evidence>
<dbReference type="SUPFAM" id="SSF51971">
    <property type="entry name" value="Nucleotide-binding domain"/>
    <property type="match status" value="1"/>
</dbReference>
<comment type="caution">
    <text evidence="5">The sequence shown here is derived from an EMBL/GenBank/DDBJ whole genome shotgun (WGS) entry which is preliminary data.</text>
</comment>
<organism evidence="5 6">
    <name type="scientific">Halobaculum roseum</name>
    <dbReference type="NCBI Taxonomy" id="2175149"/>
    <lineage>
        <taxon>Archaea</taxon>
        <taxon>Methanobacteriati</taxon>
        <taxon>Methanobacteriota</taxon>
        <taxon>Stenosarchaea group</taxon>
        <taxon>Halobacteria</taxon>
        <taxon>Halobacteriales</taxon>
        <taxon>Haloferacaceae</taxon>
        <taxon>Halobaculum</taxon>
    </lineage>
</organism>
<dbReference type="GO" id="GO:0016491">
    <property type="term" value="F:oxidoreductase activity"/>
    <property type="evidence" value="ECO:0007669"/>
    <property type="project" value="UniProtKB-KW"/>
</dbReference>
<dbReference type="EMBL" id="JBHMAJ010000001">
    <property type="protein sequence ID" value="MFB9823073.1"/>
    <property type="molecule type" value="Genomic_DNA"/>
</dbReference>
<dbReference type="InterPro" id="IPR036188">
    <property type="entry name" value="FAD/NAD-bd_sf"/>
</dbReference>